<reference evidence="7" key="1">
    <citation type="submission" date="2025-08" db="UniProtKB">
        <authorList>
            <consortium name="RefSeq"/>
        </authorList>
    </citation>
    <scope>IDENTIFICATION</scope>
    <source>
        <tissue evidence="7">Gonads</tissue>
    </source>
</reference>
<evidence type="ECO:0000256" key="1">
    <source>
        <dbReference type="ARBA" id="ARBA00008878"/>
    </source>
</evidence>
<dbReference type="SMART" id="SM01308">
    <property type="entry name" value="RICTOR_N"/>
    <property type="match status" value="1"/>
</dbReference>
<name>A0A1S3IIV8_LINAN</name>
<feature type="domain" description="Rapamycin-insensitive companion of mTOR" evidence="5">
    <location>
        <begin position="977"/>
        <end position="1049"/>
    </location>
</feature>
<dbReference type="InParanoid" id="A0A1S3IIV8"/>
<dbReference type="OrthoDB" id="271111at2759"/>
<dbReference type="KEGG" id="lak:106164718"/>
<feature type="compositionally biased region" description="Basic and acidic residues" evidence="2">
    <location>
        <begin position="1129"/>
        <end position="1143"/>
    </location>
</feature>
<feature type="compositionally biased region" description="Basic and acidic residues" evidence="2">
    <location>
        <begin position="1107"/>
        <end position="1118"/>
    </location>
</feature>
<protein>
    <submittedName>
        <fullName evidence="7">Rapamycin-insensitive companion of mTOR isoform X1</fullName>
    </submittedName>
</protein>
<dbReference type="Gene3D" id="1.25.10.10">
    <property type="entry name" value="Leucine-rich Repeat Variant"/>
    <property type="match status" value="1"/>
</dbReference>
<feature type="compositionally biased region" description="Polar residues" evidence="2">
    <location>
        <begin position="1146"/>
        <end position="1161"/>
    </location>
</feature>
<evidence type="ECO:0000313" key="7">
    <source>
        <dbReference type="RefSeq" id="XP_013398175.1"/>
    </source>
</evidence>
<dbReference type="GO" id="GO:0051897">
    <property type="term" value="P:positive regulation of phosphatidylinositol 3-kinase/protein kinase B signal transduction"/>
    <property type="evidence" value="ECO:0007669"/>
    <property type="project" value="TreeGrafter"/>
</dbReference>
<organism evidence="6 7">
    <name type="scientific">Lingula anatina</name>
    <name type="common">Brachiopod</name>
    <name type="synonym">Lingula unguis</name>
    <dbReference type="NCBI Taxonomy" id="7574"/>
    <lineage>
        <taxon>Eukaryota</taxon>
        <taxon>Metazoa</taxon>
        <taxon>Spiralia</taxon>
        <taxon>Lophotrochozoa</taxon>
        <taxon>Brachiopoda</taxon>
        <taxon>Linguliformea</taxon>
        <taxon>Lingulata</taxon>
        <taxon>Lingulida</taxon>
        <taxon>Linguloidea</taxon>
        <taxon>Lingulidae</taxon>
        <taxon>Lingula</taxon>
    </lineage>
</organism>
<feature type="domain" description="Rapamycin-insensitive companion of mTOR N-terminal" evidence="4">
    <location>
        <begin position="60"/>
        <end position="455"/>
    </location>
</feature>
<sequence>MAAFPYRSGPGRSFRGRSYRSRYEQEESVPLDLDRAPEKNIKDILTSLVLREGVSKGRKLGHLNNLVRLCVKLGANPQWSYSKEEVLTCLRLGLLHEAKEVRAACLRALRYLIHDKETLDAMLKLHIDYLVARSLDICLDNQIERVHALRLIRKMVQISAERFPPSLVSVMLSICNDGAQEHDETQRACLATISELAILNPRLVSDCGGISTILRNVLDCHHLPRVNESLLATVLYLLNHPRTRHYIKTDIDLEQILAPFTDCHFRYGTECSDQSSRIQGKAKKLNKEKSDERDKRFEASKMAIATIMRSWPGLIRLCNPDGSGLQSLIGVLYLPKKKIRLGILDILFDVFQLTVPAWTECFVDALLSVDPSEMRDSWKLTEGFVAKEGRAVLQHTSKIRTNLVECHMAVILSALISAGVLEAIVEVITTSERKISVRATILLGELLHLANTLLPYECSEYSHCLPTLISLAASFKVSAKERQQASMAVNCLDRFHAMKKRGPVPCSLYLDQLVQHTVGAPDDSNRPLRLNKEKLMQYLSKDTEDTISQGIRDSCVLATKDNFSWNWDLIGAILKWPDEALKKLDDQTNLRYVLPPQDFPNMDYSQFDGFLQKLSLKESKKHVGKYRFIRRIVYFFKPTTKLFSNIEVTAPEAKKYSVIGCHLVDFLLDCDETEGNKLLEEWLEDIARCLSQIRAEKAPPEALFSPSRMANTLSHDYFLFIGRLSYTLRGEKALEKTGILSCLLDLVTVTSHDVYIKLVVSSLDYSRDGMARIILSKALTATSDNARYYTASFMRVLLRAKIPFFSTWGTDMLVTQMYDQDKKVALEALSVLDEACEDEVNLLALIKMRPSFLHMGEKGSLLLARFLSQPSGLKFLIDANFLDHELQKWHKTFNMRYVHIVEDHLNQALTTYEKNYDGSYTRRSSRRKIKKDVYVPIHLYGQLVQHKEGYELIEKQDYLQEYVDSIKYQELRTDEDVLKLKAAMWAVGQIGSSAWGLQMLERENLVPELIKLAEECGVFSVRGTAYYVLCLVASSRAGSDLLHEYGWESVRHNRHDLWPVIEEEDALASDTVGEETSDAISYTSSISQFSEEREHPKTPSNLQQVLETREESQERDVIEIAVPPPRPKSHSEGSMRPEVEKPRSGTCHSDQGVTARVNGNVTLEDGKEKDTGSVFSTMEPGQQSVNQSLTISHGRSASDSSDQESKQRVAKFEIGPSPVTQISPLRRAQTLQEHARQRLRNRMISKIRSSSLASTERSKSLDVSPSGRSHSSSLRDERSYSNDSTQSQASKSRSDSFNTDTTTSGVESFDSGHKVTLLDSLRHDLSPIASESSMNNKFIDVEKNIHPSDMYRKQFNLRRTPSLQRRFKSPVMQTIRTVDGKIEAQDPNAIYTTSRNAQGYLALRTLQRQRTLSSGEDSDVISLGASSLVEPEPGLPLSLSLDFRSLPQSRYQSFISLQNVPSPTNSLPRPLSRRPSNSSGKMSVTGAAQFIGLCLPVDISMIFQVSEGEDQRSQTYTFTSTTTDSTGETYSSVDWNSDSGTHSRSASQVSHVAQMDGLEHHSMESCFGCYRVRKPVEQKITVCVVEVTSEECEDEAGEIEGADDSQLSVGGTTLLRLPSKDGSYTDGTTVGSVSSDAGSEIAGPRLSEDSVSGRSMIRQEILKFIINLSSSVGVKASEQNLLNLKQKFPNAFQDLCLYSEVCYLLGHYNFRLPSRRFIQELFQDMTFDKMFEEPQVILNLNEDVKPVIPSTVEVEEQ</sequence>
<dbReference type="SMART" id="SM01307">
    <property type="entry name" value="RICTOR_M"/>
    <property type="match status" value="1"/>
</dbReference>
<feature type="domain" description="Rapamycin-insensitive companion of mTOR middle" evidence="3">
    <location>
        <begin position="542"/>
        <end position="800"/>
    </location>
</feature>
<feature type="compositionally biased region" description="Polar residues" evidence="2">
    <location>
        <begin position="1173"/>
        <end position="1200"/>
    </location>
</feature>
<dbReference type="Pfam" id="PF14663">
    <property type="entry name" value="RasGEF_N_2"/>
    <property type="match status" value="1"/>
</dbReference>
<feature type="region of interest" description="Disordered" evidence="2">
    <location>
        <begin position="1457"/>
        <end position="1480"/>
    </location>
</feature>
<dbReference type="InterPro" id="IPR028268">
    <property type="entry name" value="Pianissimo_fam"/>
</dbReference>
<dbReference type="FunCoup" id="A0A1S3IIV8">
    <property type="interactions" value="568"/>
</dbReference>
<feature type="compositionally biased region" description="Low complexity" evidence="2">
    <location>
        <begin position="1"/>
        <end position="13"/>
    </location>
</feature>
<dbReference type="InterPro" id="IPR029452">
    <property type="entry name" value="RICTOR_V"/>
</dbReference>
<gene>
    <name evidence="7" type="primary">LOC106164718</name>
</gene>
<dbReference type="PANTHER" id="PTHR13298:SF11">
    <property type="entry name" value="RAPAMYCIN-INSENSITIVE COMPANION OF MTOR"/>
    <property type="match status" value="1"/>
</dbReference>
<feature type="region of interest" description="Disordered" evidence="2">
    <location>
        <begin position="1085"/>
        <end position="1310"/>
    </location>
</feature>
<dbReference type="PANTHER" id="PTHR13298">
    <property type="entry name" value="CYTOSOLIC REGULATOR PIANISSIMO"/>
    <property type="match status" value="1"/>
</dbReference>
<dbReference type="InterPro" id="IPR016024">
    <property type="entry name" value="ARM-type_fold"/>
</dbReference>
<comment type="similarity">
    <text evidence="1">Belongs to the RICTOR family.</text>
</comment>
<dbReference type="InterPro" id="IPR029451">
    <property type="entry name" value="RICTOR_M"/>
</dbReference>
<dbReference type="SUPFAM" id="SSF48371">
    <property type="entry name" value="ARM repeat"/>
    <property type="match status" value="2"/>
</dbReference>
<dbReference type="SMART" id="SM01310">
    <property type="entry name" value="RICTOR_V"/>
    <property type="match status" value="1"/>
</dbReference>
<dbReference type="RefSeq" id="XP_013398175.1">
    <property type="nucleotide sequence ID" value="XM_013542721.1"/>
</dbReference>
<dbReference type="GO" id="GO:0038203">
    <property type="term" value="P:TORC2 signaling"/>
    <property type="evidence" value="ECO:0007669"/>
    <property type="project" value="TreeGrafter"/>
</dbReference>
<dbReference type="Pfam" id="PF14666">
    <property type="entry name" value="RICTOR_M"/>
    <property type="match status" value="1"/>
</dbReference>
<evidence type="ECO:0000259" key="4">
    <source>
        <dbReference type="SMART" id="SM01308"/>
    </source>
</evidence>
<dbReference type="InterPro" id="IPR011989">
    <property type="entry name" value="ARM-like"/>
</dbReference>
<evidence type="ECO:0000256" key="2">
    <source>
        <dbReference type="SAM" id="MobiDB-lite"/>
    </source>
</evidence>
<dbReference type="GO" id="GO:0043539">
    <property type="term" value="F:protein serine/threonine kinase activator activity"/>
    <property type="evidence" value="ECO:0007669"/>
    <property type="project" value="TreeGrafter"/>
</dbReference>
<feature type="region of interest" description="Disordered" evidence="2">
    <location>
        <begin position="1"/>
        <end position="21"/>
    </location>
</feature>
<dbReference type="SMART" id="SM01303">
    <property type="entry name" value="RasGEF_N_2"/>
    <property type="match status" value="1"/>
</dbReference>
<keyword evidence="6" id="KW-1185">Reference proteome</keyword>
<dbReference type="InterPro" id="IPR029453">
    <property type="entry name" value="Rictor_IV"/>
</dbReference>
<dbReference type="Proteomes" id="UP000085678">
    <property type="component" value="Unplaced"/>
</dbReference>
<feature type="compositionally biased region" description="Low complexity" evidence="2">
    <location>
        <begin position="1461"/>
        <end position="1479"/>
    </location>
</feature>
<evidence type="ECO:0000259" key="3">
    <source>
        <dbReference type="SMART" id="SM01307"/>
    </source>
</evidence>
<dbReference type="STRING" id="7574.A0A1S3IIV8"/>
<dbReference type="GO" id="GO:0031932">
    <property type="term" value="C:TORC2 complex"/>
    <property type="evidence" value="ECO:0007669"/>
    <property type="project" value="InterPro"/>
</dbReference>
<feature type="compositionally biased region" description="Polar residues" evidence="2">
    <location>
        <begin position="1281"/>
        <end position="1306"/>
    </location>
</feature>
<accession>A0A1S3IIV8</accession>
<dbReference type="Pfam" id="PF14664">
    <property type="entry name" value="RICTOR_N"/>
    <property type="match status" value="1"/>
</dbReference>
<proteinExistence type="inferred from homology"/>
<evidence type="ECO:0000259" key="5">
    <source>
        <dbReference type="SMART" id="SM01310"/>
    </source>
</evidence>
<dbReference type="InterPro" id="IPR028267">
    <property type="entry name" value="Pianissimo_N"/>
</dbReference>
<dbReference type="GeneID" id="106164718"/>
<evidence type="ECO:0000313" key="6">
    <source>
        <dbReference type="Proteomes" id="UP000085678"/>
    </source>
</evidence>
<dbReference type="Pfam" id="PF14668">
    <property type="entry name" value="RICTOR_V"/>
    <property type="match status" value="1"/>
</dbReference>